<keyword evidence="6 7" id="KW-0119">Carbohydrate metabolism</keyword>
<comment type="caution">
    <text evidence="10">The sequence shown here is derived from an EMBL/GenBank/DDBJ whole genome shotgun (WGS) entry which is preliminary data.</text>
</comment>
<feature type="binding site" evidence="7">
    <location>
        <position position="238"/>
    </location>
    <ligand>
        <name>substrate</name>
    </ligand>
</feature>
<feature type="binding site" evidence="7">
    <location>
        <position position="181"/>
    </location>
    <ligand>
        <name>substrate</name>
    </ligand>
</feature>
<dbReference type="OrthoDB" id="9802739at2"/>
<dbReference type="PROSITE" id="PS00069">
    <property type="entry name" value="G6P_DEHYDROGENASE"/>
    <property type="match status" value="1"/>
</dbReference>
<comment type="similarity">
    <text evidence="2 7">Belongs to the glucose-6-phosphate dehydrogenase family.</text>
</comment>
<evidence type="ECO:0000259" key="9">
    <source>
        <dbReference type="Pfam" id="PF02781"/>
    </source>
</evidence>
<evidence type="ECO:0000256" key="1">
    <source>
        <dbReference type="ARBA" id="ARBA00004937"/>
    </source>
</evidence>
<dbReference type="GO" id="GO:0005829">
    <property type="term" value="C:cytosol"/>
    <property type="evidence" value="ECO:0007669"/>
    <property type="project" value="TreeGrafter"/>
</dbReference>
<evidence type="ECO:0000256" key="3">
    <source>
        <dbReference type="ARBA" id="ARBA00022526"/>
    </source>
</evidence>
<comment type="caution">
    <text evidence="7">Lacks conserved residue(s) required for the propagation of feature annotation.</text>
</comment>
<dbReference type="EC" id="1.1.1.49" evidence="7"/>
<dbReference type="InterPro" id="IPR022675">
    <property type="entry name" value="G6P_DH_C"/>
</dbReference>
<evidence type="ECO:0000313" key="10">
    <source>
        <dbReference type="EMBL" id="PXZ01938.1"/>
    </source>
</evidence>
<feature type="binding site" evidence="7">
    <location>
        <position position="185"/>
    </location>
    <ligand>
        <name>substrate</name>
    </ligand>
</feature>
<evidence type="ECO:0000256" key="2">
    <source>
        <dbReference type="ARBA" id="ARBA00009975"/>
    </source>
</evidence>
<evidence type="ECO:0000256" key="7">
    <source>
        <dbReference type="HAMAP-Rule" id="MF_00966"/>
    </source>
</evidence>
<comment type="pathway">
    <text evidence="1 7">Carbohydrate degradation; pentose phosphate pathway; D-ribulose 5-phosphate from D-glucose 6-phosphate (oxidative stage): step 1/3.</text>
</comment>
<reference evidence="10 11" key="1">
    <citation type="submission" date="2018-05" db="EMBL/GenBank/DDBJ databases">
        <title>Reference genomes for bee gut microbiota database.</title>
        <authorList>
            <person name="Ellegaard K.M."/>
        </authorList>
    </citation>
    <scope>NUCLEOTIDE SEQUENCE [LARGE SCALE GENOMIC DNA]</scope>
    <source>
        <strain evidence="10 11">ESL0284</strain>
    </source>
</reference>
<dbReference type="PANTHER" id="PTHR23429:SF0">
    <property type="entry name" value="GLUCOSE-6-PHOSPHATE 1-DEHYDROGENASE"/>
    <property type="match status" value="1"/>
</dbReference>
<dbReference type="AlphaFoldDB" id="A0A318NEF6"/>
<feature type="binding site" evidence="7">
    <location>
        <position position="50"/>
    </location>
    <ligand>
        <name>NADP(+)</name>
        <dbReference type="ChEBI" id="CHEBI:58349"/>
    </ligand>
</feature>
<dbReference type="GO" id="GO:0050661">
    <property type="term" value="F:NADP binding"/>
    <property type="evidence" value="ECO:0007669"/>
    <property type="project" value="UniProtKB-UniRule"/>
</dbReference>
<feature type="binding site" evidence="7">
    <location>
        <position position="342"/>
    </location>
    <ligand>
        <name>substrate</name>
    </ligand>
</feature>
<evidence type="ECO:0000259" key="8">
    <source>
        <dbReference type="Pfam" id="PF00479"/>
    </source>
</evidence>
<keyword evidence="3 7" id="KW-0313">Glucose metabolism</keyword>
<dbReference type="InterPro" id="IPR019796">
    <property type="entry name" value="G6P_DH_AS"/>
</dbReference>
<dbReference type="PRINTS" id="PR00079">
    <property type="entry name" value="G6PDHDRGNASE"/>
</dbReference>
<evidence type="ECO:0000256" key="4">
    <source>
        <dbReference type="ARBA" id="ARBA00022857"/>
    </source>
</evidence>
<dbReference type="Gene3D" id="3.30.360.10">
    <property type="entry name" value="Dihydrodipicolinate Reductase, domain 2"/>
    <property type="match status" value="1"/>
</dbReference>
<feature type="active site" description="Proton acceptor" evidence="7">
    <location>
        <position position="243"/>
    </location>
</feature>
<comment type="function">
    <text evidence="7">Catalyzes the oxidation of glucose 6-phosphate to 6-phosphogluconolactone.</text>
</comment>
<dbReference type="InterPro" id="IPR001282">
    <property type="entry name" value="G6P_DH"/>
</dbReference>
<feature type="domain" description="Glucose-6-phosphate dehydrogenase NAD-binding" evidence="8">
    <location>
        <begin position="13"/>
        <end position="190"/>
    </location>
</feature>
<evidence type="ECO:0000256" key="6">
    <source>
        <dbReference type="ARBA" id="ARBA00023277"/>
    </source>
</evidence>
<dbReference type="InterPro" id="IPR022674">
    <property type="entry name" value="G6P_DH_NAD-bd"/>
</dbReference>
<feature type="binding site" evidence="7">
    <location>
        <position position="219"/>
    </location>
    <ligand>
        <name>substrate</name>
    </ligand>
</feature>
<dbReference type="EMBL" id="QGLT01000001">
    <property type="protein sequence ID" value="PXZ01938.1"/>
    <property type="molecule type" value="Genomic_DNA"/>
</dbReference>
<dbReference type="GO" id="GO:0009051">
    <property type="term" value="P:pentose-phosphate shunt, oxidative branch"/>
    <property type="evidence" value="ECO:0007669"/>
    <property type="project" value="TreeGrafter"/>
</dbReference>
<evidence type="ECO:0000256" key="5">
    <source>
        <dbReference type="ARBA" id="ARBA00023002"/>
    </source>
</evidence>
<gene>
    <name evidence="7 10" type="primary">zwf</name>
    <name evidence="10" type="ORF">DK869_02795</name>
</gene>
<name>A0A318NEF6_9PROT</name>
<dbReference type="InterPro" id="IPR036291">
    <property type="entry name" value="NAD(P)-bd_dom_sf"/>
</dbReference>
<keyword evidence="5 7" id="KW-0560">Oxidoreductase</keyword>
<protein>
    <recommendedName>
        <fullName evidence="7">Glucose-6-phosphate 1-dehydrogenase</fullName>
        <shortName evidence="7">G6PD</shortName>
        <ecNumber evidence="7">1.1.1.49</ecNumber>
    </recommendedName>
</protein>
<feature type="binding site" evidence="7">
    <location>
        <position position="347"/>
    </location>
    <ligand>
        <name>substrate</name>
    </ligand>
</feature>
<dbReference type="SUPFAM" id="SSF55347">
    <property type="entry name" value="Glyceraldehyde-3-phosphate dehydrogenase-like, C-terminal domain"/>
    <property type="match status" value="1"/>
</dbReference>
<sequence length="491" mass="56149">MEQTQAYAPFDIIIFGATGDLTARKLLPALYYRYLDKQIPPQTRIIGTARSPLTDDDFKKRIHDGLVEFVQESYQDPENIRNFLNLISYVSLNGAEADSNWPELQAKFEHNKANDIRIFYFATAPRLYGDICDNLALKKLITPTTRIILEKPIGTSLKTAEEINQRVGKHFPENNIYRIDHYLGKETVQNVIALRFANPVFERLWNSDAIDYVQITAAETVGVGKRGGYYDGAGALRDMVQNHLLQVLCMVAMDPPISLNADDLRNEKLKVLRSLKPMTEQDIKNNTVRGQYTSCVYKNEKIPGYLEDLGKDQSNTETFITLKAEINTARWGGVPFYLRTGKRLAKKVSEIIIQFKPSAWNLFATPPKANRLVIRIQPDEGVSLSLQIKDPQKTYTNLRSTSINIEFPTAFHIRYPDSYEGLLMDVVKGDPILFIRRDEVEASWRWIEPILDGWAKNLTPLTYYKAGSWGPQEALDLLDRANHVWHENMTE</sequence>
<dbReference type="Gene3D" id="3.40.50.720">
    <property type="entry name" value="NAD(P)-binding Rossmann-like Domain"/>
    <property type="match status" value="1"/>
</dbReference>
<evidence type="ECO:0000313" key="11">
    <source>
        <dbReference type="Proteomes" id="UP000247565"/>
    </source>
</evidence>
<dbReference type="RefSeq" id="WP_110438456.1">
    <property type="nucleotide sequence ID" value="NZ_CP046393.1"/>
</dbReference>
<dbReference type="NCBIfam" id="TIGR00871">
    <property type="entry name" value="zwf"/>
    <property type="match status" value="1"/>
</dbReference>
<dbReference type="PIRSF" id="PIRSF000110">
    <property type="entry name" value="G6PD"/>
    <property type="match status" value="1"/>
</dbReference>
<dbReference type="GO" id="GO:0006006">
    <property type="term" value="P:glucose metabolic process"/>
    <property type="evidence" value="ECO:0007669"/>
    <property type="project" value="UniProtKB-KW"/>
</dbReference>
<dbReference type="UniPathway" id="UPA00115">
    <property type="reaction ID" value="UER00408"/>
</dbReference>
<proteinExistence type="inferred from homology"/>
<keyword evidence="4 7" id="KW-0521">NADP</keyword>
<dbReference type="Pfam" id="PF00479">
    <property type="entry name" value="G6PD_N"/>
    <property type="match status" value="1"/>
</dbReference>
<dbReference type="Pfam" id="PF02781">
    <property type="entry name" value="G6PD_C"/>
    <property type="match status" value="1"/>
</dbReference>
<feature type="domain" description="Glucose-6-phosphate dehydrogenase C-terminal" evidence="9">
    <location>
        <begin position="193"/>
        <end position="486"/>
    </location>
</feature>
<feature type="binding site" evidence="7">
    <location>
        <position position="151"/>
    </location>
    <ligand>
        <name>NADP(+)</name>
        <dbReference type="ChEBI" id="CHEBI:58349"/>
    </ligand>
</feature>
<dbReference type="SUPFAM" id="SSF51735">
    <property type="entry name" value="NAD(P)-binding Rossmann-fold domains"/>
    <property type="match status" value="1"/>
</dbReference>
<keyword evidence="11" id="KW-1185">Reference proteome</keyword>
<dbReference type="PANTHER" id="PTHR23429">
    <property type="entry name" value="GLUCOSE-6-PHOSPHATE 1-DEHYDROGENASE G6PD"/>
    <property type="match status" value="1"/>
</dbReference>
<dbReference type="HAMAP" id="MF_00966">
    <property type="entry name" value="G6PD"/>
    <property type="match status" value="1"/>
</dbReference>
<organism evidence="10 11">
    <name type="scientific">Commensalibacter melissae</name>
    <dbReference type="NCBI Taxonomy" id="2070537"/>
    <lineage>
        <taxon>Bacteria</taxon>
        <taxon>Pseudomonadati</taxon>
        <taxon>Pseudomonadota</taxon>
        <taxon>Alphaproteobacteria</taxon>
        <taxon>Acetobacterales</taxon>
        <taxon>Acetobacteraceae</taxon>
    </lineage>
</organism>
<accession>A0A318NEF6</accession>
<dbReference type="GO" id="GO:0004345">
    <property type="term" value="F:glucose-6-phosphate dehydrogenase activity"/>
    <property type="evidence" value="ECO:0007669"/>
    <property type="project" value="UniProtKB-UniRule"/>
</dbReference>
<dbReference type="Proteomes" id="UP000247565">
    <property type="component" value="Unassembled WGS sequence"/>
</dbReference>
<comment type="catalytic activity">
    <reaction evidence="7">
        <text>D-glucose 6-phosphate + NADP(+) = 6-phospho-D-glucono-1,5-lactone + NADPH + H(+)</text>
        <dbReference type="Rhea" id="RHEA:15841"/>
        <dbReference type="ChEBI" id="CHEBI:15378"/>
        <dbReference type="ChEBI" id="CHEBI:57783"/>
        <dbReference type="ChEBI" id="CHEBI:57955"/>
        <dbReference type="ChEBI" id="CHEBI:58349"/>
        <dbReference type="ChEBI" id="CHEBI:61548"/>
        <dbReference type="EC" id="1.1.1.49"/>
    </reaction>
</comment>